<gene>
    <name evidence="2" type="ORF">SMC5_03115</name>
    <name evidence="1" type="ORF">SMC6_02905</name>
</gene>
<evidence type="ECO:0000313" key="2">
    <source>
        <dbReference type="EMBL" id="RIE13149.1"/>
    </source>
</evidence>
<dbReference type="Gene3D" id="3.30.70.20">
    <property type="match status" value="1"/>
</dbReference>
<dbReference type="RefSeq" id="WP_119119546.1">
    <property type="nucleotide sequence ID" value="NZ_QXIT01000051.1"/>
</dbReference>
<dbReference type="EMBL" id="QXIU01000078">
    <property type="protein sequence ID" value="RIE13149.1"/>
    <property type="molecule type" value="Genomic_DNA"/>
</dbReference>
<evidence type="ECO:0000313" key="1">
    <source>
        <dbReference type="EMBL" id="RIE09358.1"/>
    </source>
</evidence>
<protein>
    <submittedName>
        <fullName evidence="2">Uncharacterized protein</fullName>
    </submittedName>
</protein>
<dbReference type="SUPFAM" id="SSF54862">
    <property type="entry name" value="4Fe-4S ferredoxins"/>
    <property type="match status" value="1"/>
</dbReference>
<dbReference type="EMBL" id="QXIT01000051">
    <property type="protein sequence ID" value="RIE09358.1"/>
    <property type="molecule type" value="Genomic_DNA"/>
</dbReference>
<sequence>MSQTVMIEALGQEIDARTQALDNVFNWMEPQGIDGKRVLVLLGDLPVRLDLVERTVRTLSGAARVDLAARSLAGYDEAYRSALTSLLGERGDLIEIISGEYESLRVPTRSYARQLHKMETPERRYIKQVFVSRCLAEADLFVVVRGLELNRFSGVHGIFATVLDCVATKTRTEVLSYAAYGLMGEALLDVWSAITGAFLFGVFDGEHACEETYGRAVETGVILAGIDPEELDGYALIASGGRVSWSPFSSSASARIGRGRRGRAADVVSNIALDELRAQVPDGFWQRPPVRGVFGVPPVFRFSSRPENFDTLVCPMGAIEEEQDGIPLVRRASCVACGWCLKEYAEVSTYRR</sequence>
<dbReference type="AlphaFoldDB" id="A0A398DHA1"/>
<comment type="caution">
    <text evidence="2">The sequence shown here is derived from an EMBL/GenBank/DDBJ whole genome shotgun (WGS) entry which is preliminary data.</text>
</comment>
<dbReference type="Proteomes" id="UP000266489">
    <property type="component" value="Unassembled WGS sequence"/>
</dbReference>
<proteinExistence type="predicted"/>
<dbReference type="OrthoDB" id="9770571at2"/>
<organism evidence="2 4">
    <name type="scientific">Candidatus Cryosericum odellii</name>
    <dbReference type="NCBI Taxonomy" id="2290917"/>
    <lineage>
        <taxon>Bacteria</taxon>
        <taxon>Pseudomonadati</taxon>
        <taxon>Caldisericota/Cryosericota group</taxon>
        <taxon>Candidatus Cryosericota</taxon>
        <taxon>Candidatus Cryosericia</taxon>
        <taxon>Candidatus Cryosericales</taxon>
        <taxon>Candidatus Cryosericaceae</taxon>
        <taxon>Candidatus Cryosericum</taxon>
    </lineage>
</organism>
<evidence type="ECO:0000313" key="3">
    <source>
        <dbReference type="Proteomes" id="UP000266260"/>
    </source>
</evidence>
<keyword evidence="3" id="KW-1185">Reference proteome</keyword>
<evidence type="ECO:0000313" key="4">
    <source>
        <dbReference type="Proteomes" id="UP000266489"/>
    </source>
</evidence>
<accession>A0A398DHA1</accession>
<dbReference type="Proteomes" id="UP000266260">
    <property type="component" value="Unassembled WGS sequence"/>
</dbReference>
<accession>A0A398DAG9</accession>
<reference evidence="3 4" key="1">
    <citation type="submission" date="2018-09" db="EMBL/GenBank/DDBJ databases">
        <title>Discovery and Ecogenomic Context for Candidatus Cryosericales, a Global Caldiserica Order Active in Thawing Permafrost.</title>
        <authorList>
            <person name="Martinez M.A."/>
            <person name="Woodcroft B.J."/>
            <person name="Ignacio Espinoza J.C."/>
            <person name="Zayed A."/>
            <person name="Singleton C.M."/>
            <person name="Boyd J."/>
            <person name="Li Y.-F."/>
            <person name="Purvine S."/>
            <person name="Maughan H."/>
            <person name="Hodgkins S.B."/>
            <person name="Anderson D."/>
            <person name="Sederholm M."/>
            <person name="Temperton B."/>
            <person name="Saleska S.R."/>
            <person name="Tyson G.W."/>
            <person name="Rich V.I."/>
        </authorList>
    </citation>
    <scope>NUCLEOTIDE SEQUENCE [LARGE SCALE GENOMIC DNA]</scope>
    <source>
        <strain evidence="2 4">SMC5</strain>
        <strain evidence="1 3">SMC6</strain>
    </source>
</reference>
<name>A0A398DHA1_9BACT</name>